<comment type="caution">
    <text evidence="8">Lacks conserved residue(s) required for the propagation of feature annotation.</text>
</comment>
<feature type="binding site" evidence="8">
    <location>
        <position position="93"/>
    </location>
    <ligand>
        <name>substrate</name>
    </ligand>
</feature>
<name>A0A0V8IDB9_9MICC</name>
<protein>
    <recommendedName>
        <fullName evidence="3 8">Diaminopimelate epimerase</fullName>
        <shortName evidence="8">DAP epimerase</shortName>
        <ecNumber evidence="3 8">5.1.1.7</ecNumber>
    </recommendedName>
    <alternativeName>
        <fullName evidence="8">PLP-independent amino acid racemase</fullName>
    </alternativeName>
</protein>
<dbReference type="PANTHER" id="PTHR31689">
    <property type="entry name" value="DIAMINOPIMELATE EPIMERASE, CHLOROPLASTIC"/>
    <property type="match status" value="1"/>
</dbReference>
<dbReference type="InterPro" id="IPR001653">
    <property type="entry name" value="DAP_epimerase_DapF"/>
</dbReference>
<evidence type="ECO:0000256" key="5">
    <source>
        <dbReference type="ARBA" id="ARBA00023154"/>
    </source>
</evidence>
<accession>A0A0V8IDB9</accession>
<feature type="active site" description="Proton acceptor" evidence="8">
    <location>
        <position position="253"/>
    </location>
</feature>
<dbReference type="OrthoDB" id="9805408at2"/>
<dbReference type="HAMAP" id="MF_00197">
    <property type="entry name" value="DAP_epimerase"/>
    <property type="match status" value="1"/>
</dbReference>
<dbReference type="GO" id="GO:0008837">
    <property type="term" value="F:diaminopimelate epimerase activity"/>
    <property type="evidence" value="ECO:0007669"/>
    <property type="project" value="UniProtKB-UniRule"/>
</dbReference>
<organism evidence="10 11">
    <name type="scientific">Pseudarthrobacter enclensis</name>
    <dbReference type="NCBI Taxonomy" id="993070"/>
    <lineage>
        <taxon>Bacteria</taxon>
        <taxon>Bacillati</taxon>
        <taxon>Actinomycetota</taxon>
        <taxon>Actinomycetes</taxon>
        <taxon>Micrococcales</taxon>
        <taxon>Micrococcaceae</taxon>
        <taxon>Pseudarthrobacter</taxon>
    </lineage>
</organism>
<evidence type="ECO:0000256" key="8">
    <source>
        <dbReference type="HAMAP-Rule" id="MF_00197"/>
    </source>
</evidence>
<feature type="site" description="Could be important to modulate the pK values of the two catalytic cysteine residues" evidence="8">
    <location>
        <position position="189"/>
    </location>
</feature>
<evidence type="ECO:0000256" key="9">
    <source>
        <dbReference type="PROSITE-ProRule" id="PRU10125"/>
    </source>
</evidence>
<keyword evidence="6 8" id="KW-0413">Isomerase</keyword>
<evidence type="ECO:0000256" key="4">
    <source>
        <dbReference type="ARBA" id="ARBA00022605"/>
    </source>
</evidence>
<gene>
    <name evidence="8" type="primary">dapF</name>
    <name evidence="10" type="ORF">AS031_16160</name>
</gene>
<evidence type="ECO:0000256" key="1">
    <source>
        <dbReference type="ARBA" id="ARBA00005196"/>
    </source>
</evidence>
<keyword evidence="11" id="KW-1185">Reference proteome</keyword>
<comment type="catalytic activity">
    <reaction evidence="7 8">
        <text>(2S,6S)-2,6-diaminopimelate = meso-2,6-diaminopimelate</text>
        <dbReference type="Rhea" id="RHEA:15393"/>
        <dbReference type="ChEBI" id="CHEBI:57609"/>
        <dbReference type="ChEBI" id="CHEBI:57791"/>
        <dbReference type="EC" id="5.1.1.7"/>
    </reaction>
</comment>
<dbReference type="GO" id="GO:0005829">
    <property type="term" value="C:cytosol"/>
    <property type="evidence" value="ECO:0007669"/>
    <property type="project" value="TreeGrafter"/>
</dbReference>
<feature type="binding site" evidence="8">
    <location>
        <begin position="103"/>
        <end position="104"/>
    </location>
    <ligand>
        <name>substrate</name>
    </ligand>
</feature>
<dbReference type="SUPFAM" id="SSF54506">
    <property type="entry name" value="Diaminopimelate epimerase-like"/>
    <property type="match status" value="2"/>
</dbReference>
<dbReference type="Gene3D" id="3.10.310.10">
    <property type="entry name" value="Diaminopimelate Epimerase, Chain A, domain 1"/>
    <property type="match status" value="2"/>
</dbReference>
<dbReference type="Pfam" id="PF01678">
    <property type="entry name" value="DAP_epimerase"/>
    <property type="match status" value="2"/>
</dbReference>
<dbReference type="InterPro" id="IPR018510">
    <property type="entry name" value="DAP_epimerase_AS"/>
</dbReference>
<evidence type="ECO:0000313" key="11">
    <source>
        <dbReference type="Proteomes" id="UP000053199"/>
    </source>
</evidence>
<evidence type="ECO:0000256" key="6">
    <source>
        <dbReference type="ARBA" id="ARBA00023235"/>
    </source>
</evidence>
<feature type="binding site" evidence="8">
    <location>
        <position position="220"/>
    </location>
    <ligand>
        <name>substrate</name>
    </ligand>
</feature>
<dbReference type="RefSeq" id="WP_058269179.1">
    <property type="nucleotide sequence ID" value="NZ_FMAZ01000007.1"/>
</dbReference>
<comment type="pathway">
    <text evidence="1 8">Amino-acid biosynthesis; L-lysine biosynthesis via DAP pathway; DL-2,6-diaminopimelate from LL-2,6-diaminopimelate: step 1/1.</text>
</comment>
<feature type="active site" description="Proton donor" evidence="8">
    <location>
        <position position="102"/>
    </location>
</feature>
<feature type="site" description="Could be important to modulate the pK values of the two catalytic cysteine residues" evidence="8">
    <location>
        <position position="244"/>
    </location>
</feature>
<keyword evidence="5 8" id="KW-0457">Lysine biosynthesis</keyword>
<comment type="function">
    <text evidence="8">Catalyzes the stereoinversion of LL-2,6-diaminopimelate (L,L-DAP) to meso-diaminopimelate (meso-DAP), a precursor of L-lysine and an essential component of the bacterial peptidoglycan.</text>
</comment>
<sequence>MDATLTETTGSAFQTLAGLRFSKGHGTGNDFVLVADPEGAHSIDAQQVAALCNRHRGIGGDGLIRAVPSRFLPEGRDILAANPAAEWFMDYRNGDGSLSEMCGNGVRVFVHFLRTEGLIDLPVGGALAIGTRGGLKTVVRTADGYAVDMGPWEFIFPGEATAKAMDSLVTAEGLEVPRPALSVSMGNPHTVVALAELAELEATRLYTAPAVEPVPANGTNVEFVVPSEPLVHDGVGSVTMRVHERGVGETQSCGTGACAAAVATRHWAGAGAPDAWRVTVPGGVVGVKFFAGPGGHEHVELSGPAVIVASGTLS</sequence>
<feature type="active site" evidence="9">
    <location>
        <position position="102"/>
    </location>
</feature>
<dbReference type="GO" id="GO:0009089">
    <property type="term" value="P:lysine biosynthetic process via diaminopimelate"/>
    <property type="evidence" value="ECO:0007669"/>
    <property type="project" value="UniProtKB-UniRule"/>
</dbReference>
<evidence type="ECO:0000256" key="3">
    <source>
        <dbReference type="ARBA" id="ARBA00013080"/>
    </source>
</evidence>
<feature type="binding site" evidence="8">
    <location>
        <begin position="244"/>
        <end position="245"/>
    </location>
    <ligand>
        <name>substrate</name>
    </ligand>
</feature>
<dbReference type="NCBIfam" id="TIGR00652">
    <property type="entry name" value="DapF"/>
    <property type="match status" value="1"/>
</dbReference>
<dbReference type="PROSITE" id="PS01326">
    <property type="entry name" value="DAP_EPIMERASE"/>
    <property type="match status" value="1"/>
</dbReference>
<feature type="binding site" evidence="8">
    <location>
        <position position="187"/>
    </location>
    <ligand>
        <name>substrate</name>
    </ligand>
</feature>
<dbReference type="EC" id="5.1.1.7" evidence="3 8"/>
<feature type="binding site" evidence="8">
    <location>
        <begin position="254"/>
        <end position="255"/>
    </location>
    <ligand>
        <name>substrate</name>
    </ligand>
</feature>
<dbReference type="Proteomes" id="UP000053199">
    <property type="component" value="Unassembled WGS sequence"/>
</dbReference>
<reference evidence="10 11" key="1">
    <citation type="journal article" date="2014" name="Arch. Microbiol.">
        <title>Arthrobacter enclensis sp. nov., isolated from sediment sample.</title>
        <authorList>
            <person name="Dastager S.G."/>
            <person name="Liu Q."/>
            <person name="Tang S.K."/>
            <person name="Krishnamurthi S."/>
            <person name="Lee J.C."/>
            <person name="Li W.J."/>
        </authorList>
    </citation>
    <scope>NUCLEOTIDE SEQUENCE [LARGE SCALE GENOMIC DNA]</scope>
    <source>
        <strain evidence="10 11">NIO-1008</strain>
    </source>
</reference>
<proteinExistence type="inferred from homology"/>
<evidence type="ECO:0000256" key="7">
    <source>
        <dbReference type="ARBA" id="ARBA00051712"/>
    </source>
</evidence>
<dbReference type="AlphaFoldDB" id="A0A0V8IDB9"/>
<dbReference type="UniPathway" id="UPA00034">
    <property type="reaction ID" value="UER00025"/>
</dbReference>
<feature type="binding site" evidence="8">
    <location>
        <position position="29"/>
    </location>
    <ligand>
        <name>substrate</name>
    </ligand>
</feature>
<dbReference type="STRING" id="993070.AS031_16160"/>
<comment type="subcellular location">
    <subcellularLocation>
        <location evidence="8">Cytoplasm</location>
    </subcellularLocation>
</comment>
<dbReference type="PANTHER" id="PTHR31689:SF0">
    <property type="entry name" value="DIAMINOPIMELATE EPIMERASE"/>
    <property type="match status" value="1"/>
</dbReference>
<comment type="similarity">
    <text evidence="2 8">Belongs to the diaminopimelate epimerase family.</text>
</comment>
<keyword evidence="4 8" id="KW-0028">Amino-acid biosynthesis</keyword>
<comment type="subunit">
    <text evidence="8">Homodimer.</text>
</comment>
<keyword evidence="8" id="KW-0963">Cytoplasm</keyword>
<evidence type="ECO:0000256" key="2">
    <source>
        <dbReference type="ARBA" id="ARBA00010219"/>
    </source>
</evidence>
<evidence type="ECO:0000313" key="10">
    <source>
        <dbReference type="EMBL" id="KSU72789.1"/>
    </source>
</evidence>
<dbReference type="EMBL" id="LNQM01000008">
    <property type="protein sequence ID" value="KSU72789.1"/>
    <property type="molecule type" value="Genomic_DNA"/>
</dbReference>
<comment type="caution">
    <text evidence="10">The sequence shown here is derived from an EMBL/GenBank/DDBJ whole genome shotgun (WGS) entry which is preliminary data.</text>
</comment>